<evidence type="ECO:0000313" key="1">
    <source>
        <dbReference type="EMBL" id="CUW06693.1"/>
    </source>
</evidence>
<dbReference type="Proteomes" id="UP000198868">
    <property type="component" value="Unassembled WGS sequence"/>
</dbReference>
<keyword evidence="1" id="KW-0489">Methyltransferase</keyword>
<organism evidence="1 2">
    <name type="scientific">Leuconostoc inhae</name>
    <dbReference type="NCBI Taxonomy" id="178001"/>
    <lineage>
        <taxon>Bacteria</taxon>
        <taxon>Bacillati</taxon>
        <taxon>Bacillota</taxon>
        <taxon>Bacilli</taxon>
        <taxon>Lactobacillales</taxon>
        <taxon>Lactobacillaceae</taxon>
        <taxon>Leuconostoc</taxon>
    </lineage>
</organism>
<dbReference type="GO" id="GO:0008168">
    <property type="term" value="F:methyltransferase activity"/>
    <property type="evidence" value="ECO:0007669"/>
    <property type="project" value="UniProtKB-KW"/>
</dbReference>
<reference evidence="1 2" key="1">
    <citation type="submission" date="2015-12" db="EMBL/GenBank/DDBJ databases">
        <authorList>
            <person name="Andreevskaya M."/>
        </authorList>
    </citation>
    <scope>NUCLEOTIDE SEQUENCE [LARGE SCALE GENOMIC DNA]</scope>
    <source>
        <strain evidence="1 2">PL111</strain>
    </source>
</reference>
<comment type="caution">
    <text evidence="1">The sequence shown here is derived from an EMBL/GenBank/DDBJ whole genome shotgun (WGS) entry which is preliminary data.</text>
</comment>
<keyword evidence="1" id="KW-0808">Transferase</keyword>
<dbReference type="SUPFAM" id="SSF53335">
    <property type="entry name" value="S-adenosyl-L-methionine-dependent methyltransferases"/>
    <property type="match status" value="1"/>
</dbReference>
<proteinExistence type="predicted"/>
<accession>A0AAN2QTN7</accession>
<dbReference type="RefSeq" id="WP_089930355.1">
    <property type="nucleotide sequence ID" value="NZ_FBTU01000007.1"/>
</dbReference>
<dbReference type="AlphaFoldDB" id="A0AAN2QTN7"/>
<dbReference type="InterPro" id="IPR029063">
    <property type="entry name" value="SAM-dependent_MTases_sf"/>
</dbReference>
<gene>
    <name evidence="1" type="ORF">PL111_1934</name>
</gene>
<protein>
    <submittedName>
        <fullName evidence="1">Predicted SAM-dependent methyltransferase</fullName>
    </submittedName>
</protein>
<name>A0AAN2QTN7_9LACO</name>
<dbReference type="EMBL" id="FBTU01000007">
    <property type="protein sequence ID" value="CUW06693.1"/>
    <property type="molecule type" value="Genomic_DNA"/>
</dbReference>
<dbReference type="GO" id="GO:0032259">
    <property type="term" value="P:methylation"/>
    <property type="evidence" value="ECO:0007669"/>
    <property type="project" value="UniProtKB-KW"/>
</dbReference>
<evidence type="ECO:0000313" key="2">
    <source>
        <dbReference type="Proteomes" id="UP000198868"/>
    </source>
</evidence>
<sequence length="237" mass="27040">MLSQMMISELTGYATKFQNHTIAYPKILAALSTLQALKKKQLPLMPLPSLAFSESQILKDLRLMPVDDLLSEFRQTLITDFGIWHLPNQRWIIDLHHFIAGRRVLEIMCGNAIMTYALRAMGDNIIATDNFAWQGQDIQTPKPWTQVTQMSGLTAINSFPFDVVIMSWAPDTDTSDVTILSALRDKQFTGDFIVIGEKNQATNSKKFWQIADLTISKTLNQHHQQFDFIHDQVFIVK</sequence>